<dbReference type="Gene3D" id="1.20.140.10">
    <property type="entry name" value="Butyryl-CoA Dehydrogenase, subunit A, domain 3"/>
    <property type="match status" value="1"/>
</dbReference>
<evidence type="ECO:0000256" key="7">
    <source>
        <dbReference type="ARBA" id="ARBA00023002"/>
    </source>
</evidence>
<evidence type="ECO:0000313" key="12">
    <source>
        <dbReference type="EMBL" id="CAA9462071.1"/>
    </source>
</evidence>
<keyword evidence="7 8" id="KW-0560">Oxidoreductase</keyword>
<evidence type="ECO:0000256" key="1">
    <source>
        <dbReference type="ARBA" id="ARBA00001974"/>
    </source>
</evidence>
<reference evidence="12" key="1">
    <citation type="submission" date="2020-02" db="EMBL/GenBank/DDBJ databases">
        <authorList>
            <person name="Meier V. D."/>
        </authorList>
    </citation>
    <scope>NUCLEOTIDE SEQUENCE</scope>
    <source>
        <strain evidence="12">AVDCRST_MAG14</strain>
    </source>
</reference>
<sequence>MDFSLPEGVLELKEAVREFVSAEVDPRAQEIEETEMIPEEILARSRELGLFGLSIPKEYGGAGIEMVGKCAIYEEIGKTSNAFTTVIGGHTGIGSVGIVDLGNGEQKRRYLPPMARGELIGAFALTEPQAGTDASNVKTHAVRKGDKFILNGQKRYITNGPIAGILTVMAVTDPEKGPKGITAFIVEREFPGFRIGKVDRKMGLHGSHSGELIFEDCEVPAENMLGEEGRGYANALRVLANGRVGLSARNLGSCMKLLEMSMKHAATREQFGKPIFEQQVIQHYLAEMALETEVLRSMTYRVAWMVDEGMNVIKEAAMVKLFGSEVYGRVVDKAVQIHGGQGYMLEAGVERYYRDARVARIYEGTSETQKNIIAARLKREFL</sequence>
<evidence type="ECO:0000259" key="9">
    <source>
        <dbReference type="Pfam" id="PF00441"/>
    </source>
</evidence>
<dbReference type="PROSITE" id="PS00073">
    <property type="entry name" value="ACYL_COA_DH_2"/>
    <property type="match status" value="1"/>
</dbReference>
<organism evidence="12">
    <name type="scientific">uncultured Rubrobacteraceae bacterium</name>
    <dbReference type="NCBI Taxonomy" id="349277"/>
    <lineage>
        <taxon>Bacteria</taxon>
        <taxon>Bacillati</taxon>
        <taxon>Actinomycetota</taxon>
        <taxon>Rubrobacteria</taxon>
        <taxon>Rubrobacterales</taxon>
        <taxon>Rubrobacteraceae</taxon>
        <taxon>environmental samples</taxon>
    </lineage>
</organism>
<dbReference type="Gene3D" id="2.40.110.10">
    <property type="entry name" value="Butyryl-CoA Dehydrogenase, subunit A, domain 2"/>
    <property type="match status" value="1"/>
</dbReference>
<name>A0A6J4R266_9ACTN</name>
<dbReference type="Pfam" id="PF02770">
    <property type="entry name" value="Acyl-CoA_dh_M"/>
    <property type="match status" value="1"/>
</dbReference>
<evidence type="ECO:0000256" key="2">
    <source>
        <dbReference type="ARBA" id="ARBA00005109"/>
    </source>
</evidence>
<evidence type="ECO:0000256" key="6">
    <source>
        <dbReference type="ARBA" id="ARBA00022827"/>
    </source>
</evidence>
<dbReference type="PANTHER" id="PTHR43884">
    <property type="entry name" value="ACYL-COA DEHYDROGENASE"/>
    <property type="match status" value="1"/>
</dbReference>
<gene>
    <name evidence="12" type="ORF">AVDCRST_MAG14-2613</name>
</gene>
<keyword evidence="6 8" id="KW-0274">FAD</keyword>
<dbReference type="FunFam" id="2.40.110.10:FF:000001">
    <property type="entry name" value="Acyl-CoA dehydrogenase, mitochondrial"/>
    <property type="match status" value="1"/>
</dbReference>
<comment type="cofactor">
    <cofactor evidence="1 8">
        <name>FAD</name>
        <dbReference type="ChEBI" id="CHEBI:57692"/>
    </cofactor>
</comment>
<dbReference type="EMBL" id="CADCVG010000110">
    <property type="protein sequence ID" value="CAA9462071.1"/>
    <property type="molecule type" value="Genomic_DNA"/>
</dbReference>
<dbReference type="InterPro" id="IPR037069">
    <property type="entry name" value="AcylCoA_DH/ox_N_sf"/>
</dbReference>
<dbReference type="Pfam" id="PF02771">
    <property type="entry name" value="Acyl-CoA_dh_N"/>
    <property type="match status" value="1"/>
</dbReference>
<proteinExistence type="inferred from homology"/>
<dbReference type="AlphaFoldDB" id="A0A6J4R266"/>
<dbReference type="GO" id="GO:0003995">
    <property type="term" value="F:acyl-CoA dehydrogenase activity"/>
    <property type="evidence" value="ECO:0007669"/>
    <property type="project" value="InterPro"/>
</dbReference>
<dbReference type="FunFam" id="1.10.540.10:FF:000001">
    <property type="entry name" value="Very long-chain-specific acyl-CoA dehydrogenase, mitochondrial"/>
    <property type="match status" value="1"/>
</dbReference>
<dbReference type="InterPro" id="IPR009075">
    <property type="entry name" value="AcylCo_DH/oxidase_C"/>
</dbReference>
<dbReference type="SUPFAM" id="SSF56645">
    <property type="entry name" value="Acyl-CoA dehydrogenase NM domain-like"/>
    <property type="match status" value="1"/>
</dbReference>
<dbReference type="GO" id="GO:0050660">
    <property type="term" value="F:flavin adenine dinucleotide binding"/>
    <property type="evidence" value="ECO:0007669"/>
    <property type="project" value="InterPro"/>
</dbReference>
<dbReference type="PIRSF" id="PIRSF016578">
    <property type="entry name" value="HsaA"/>
    <property type="match status" value="1"/>
</dbReference>
<dbReference type="Pfam" id="PF00441">
    <property type="entry name" value="Acyl-CoA_dh_1"/>
    <property type="match status" value="1"/>
</dbReference>
<feature type="domain" description="Acyl-CoA dehydrogenase/oxidase C-terminal" evidence="9">
    <location>
        <begin position="229"/>
        <end position="377"/>
    </location>
</feature>
<evidence type="ECO:0000256" key="3">
    <source>
        <dbReference type="ARBA" id="ARBA00009347"/>
    </source>
</evidence>
<evidence type="ECO:0000259" key="11">
    <source>
        <dbReference type="Pfam" id="PF02771"/>
    </source>
</evidence>
<dbReference type="InterPro" id="IPR013786">
    <property type="entry name" value="AcylCoA_DH/ox_N"/>
</dbReference>
<comment type="pathway">
    <text evidence="2">Amino-acid degradation; L-valine degradation.</text>
</comment>
<protein>
    <submittedName>
        <fullName evidence="12">Acyl-CoA dehydrogenase</fullName>
    </submittedName>
</protein>
<dbReference type="PANTHER" id="PTHR43884:SF12">
    <property type="entry name" value="ISOVALERYL-COA DEHYDROGENASE, MITOCHONDRIAL-RELATED"/>
    <property type="match status" value="1"/>
</dbReference>
<dbReference type="FunFam" id="1.20.140.10:FF:000001">
    <property type="entry name" value="Acyl-CoA dehydrogenase"/>
    <property type="match status" value="1"/>
</dbReference>
<dbReference type="InterPro" id="IPR006089">
    <property type="entry name" value="Acyl-CoA_DH_CS"/>
</dbReference>
<evidence type="ECO:0000259" key="10">
    <source>
        <dbReference type="Pfam" id="PF02770"/>
    </source>
</evidence>
<comment type="similarity">
    <text evidence="3 8">Belongs to the acyl-CoA dehydrogenase family.</text>
</comment>
<accession>A0A6J4R266</accession>
<dbReference type="InterPro" id="IPR009100">
    <property type="entry name" value="AcylCoA_DH/oxidase_NM_dom_sf"/>
</dbReference>
<keyword evidence="5 8" id="KW-0285">Flavoprotein</keyword>
<keyword evidence="4" id="KW-0101">Branched-chain amino acid catabolism</keyword>
<dbReference type="InterPro" id="IPR046373">
    <property type="entry name" value="Acyl-CoA_Oxase/DH_mid-dom_sf"/>
</dbReference>
<feature type="domain" description="Acyl-CoA dehydrogenase/oxidase N-terminal" evidence="11">
    <location>
        <begin position="11"/>
        <end position="118"/>
    </location>
</feature>
<dbReference type="InterPro" id="IPR006091">
    <property type="entry name" value="Acyl-CoA_Oxase/DH_mid-dom"/>
</dbReference>
<dbReference type="Gene3D" id="1.10.540.10">
    <property type="entry name" value="Acyl-CoA dehydrogenase/oxidase, N-terminal domain"/>
    <property type="match status" value="1"/>
</dbReference>
<dbReference type="InterPro" id="IPR036250">
    <property type="entry name" value="AcylCo_DH-like_C"/>
</dbReference>
<evidence type="ECO:0000256" key="5">
    <source>
        <dbReference type="ARBA" id="ARBA00022630"/>
    </source>
</evidence>
<dbReference type="GO" id="GO:0009083">
    <property type="term" value="P:branched-chain amino acid catabolic process"/>
    <property type="evidence" value="ECO:0007669"/>
    <property type="project" value="UniProtKB-KW"/>
</dbReference>
<evidence type="ECO:0000256" key="8">
    <source>
        <dbReference type="RuleBase" id="RU362125"/>
    </source>
</evidence>
<feature type="domain" description="Acyl-CoA oxidase/dehydrogenase middle" evidence="10">
    <location>
        <begin position="122"/>
        <end position="217"/>
    </location>
</feature>
<dbReference type="SUPFAM" id="SSF47203">
    <property type="entry name" value="Acyl-CoA dehydrogenase C-terminal domain-like"/>
    <property type="match status" value="1"/>
</dbReference>
<evidence type="ECO:0000256" key="4">
    <source>
        <dbReference type="ARBA" id="ARBA00022456"/>
    </source>
</evidence>